<accession>A0A0V1BWH6</accession>
<gene>
    <name evidence="1" type="ORF">T01_7762</name>
</gene>
<protein>
    <submittedName>
        <fullName evidence="1">Uncharacterized protein</fullName>
    </submittedName>
</protein>
<dbReference type="InParanoid" id="A0A0V1BWH6"/>
<organism evidence="1 2">
    <name type="scientific">Trichinella spiralis</name>
    <name type="common">Trichina worm</name>
    <dbReference type="NCBI Taxonomy" id="6334"/>
    <lineage>
        <taxon>Eukaryota</taxon>
        <taxon>Metazoa</taxon>
        <taxon>Ecdysozoa</taxon>
        <taxon>Nematoda</taxon>
        <taxon>Enoplea</taxon>
        <taxon>Dorylaimia</taxon>
        <taxon>Trichinellida</taxon>
        <taxon>Trichinellidae</taxon>
        <taxon>Trichinella</taxon>
    </lineage>
</organism>
<comment type="caution">
    <text evidence="1">The sequence shown here is derived from an EMBL/GenBank/DDBJ whole genome shotgun (WGS) entry which is preliminary data.</text>
</comment>
<reference evidence="1 2" key="1">
    <citation type="submission" date="2015-01" db="EMBL/GenBank/DDBJ databases">
        <title>Evolution of Trichinella species and genotypes.</title>
        <authorList>
            <person name="Korhonen P.K."/>
            <person name="Edoardo P."/>
            <person name="Giuseppe L.R."/>
            <person name="Gasser R.B."/>
        </authorList>
    </citation>
    <scope>NUCLEOTIDE SEQUENCE [LARGE SCALE GENOMIC DNA]</scope>
    <source>
        <strain evidence="1">ISS3</strain>
    </source>
</reference>
<keyword evidence="2" id="KW-1185">Reference proteome</keyword>
<sequence length="73" mass="8812">MQHSSECNEMKLKVTTFIEHIPSKAGINMVFHKRLISNESQVYLSYYNECIGKWQFRGVTIFYIIFIKKWHRL</sequence>
<dbReference type="EMBL" id="JYDH01000008">
    <property type="protein sequence ID" value="KRY41290.1"/>
    <property type="molecule type" value="Genomic_DNA"/>
</dbReference>
<proteinExistence type="predicted"/>
<name>A0A0V1BWH6_TRISP</name>
<dbReference type="AlphaFoldDB" id="A0A0V1BWH6"/>
<dbReference type="Proteomes" id="UP000054776">
    <property type="component" value="Unassembled WGS sequence"/>
</dbReference>
<evidence type="ECO:0000313" key="1">
    <source>
        <dbReference type="EMBL" id="KRY41290.1"/>
    </source>
</evidence>
<evidence type="ECO:0000313" key="2">
    <source>
        <dbReference type="Proteomes" id="UP000054776"/>
    </source>
</evidence>